<comment type="caution">
    <text evidence="1">The sequence shown here is derived from an EMBL/GenBank/DDBJ whole genome shotgun (WGS) entry which is preliminary data.</text>
</comment>
<gene>
    <name evidence="1" type="ORF">S12H4_27878</name>
</gene>
<dbReference type="EMBL" id="BARW01015947">
    <property type="protein sequence ID" value="GAJ00623.1"/>
    <property type="molecule type" value="Genomic_DNA"/>
</dbReference>
<dbReference type="AlphaFoldDB" id="X1T5M3"/>
<name>X1T5M3_9ZZZZ</name>
<sequence>MSLLIPTRAITDANANYARGYHRGNVGGLAAIEPDLVAENIKWGVTVFGIVGTMVQWIYDLSHPELAKLIIPTPSLALAVAEDHSGGGFTAGKTLTIPVPTIADAAEESWLLVEDCEDAWNEYVQANVTSTADGVTFKYGAASAKMAVADAAAVGRLATEVISKDLSSYRYLKAWVRSSIVISSGDLSILLDDHPECVSPTKDLNIGALAADTWTEVTLDMGDTSGCTAIISIGIDMKNDKGIFDFWIDQVRATQGI</sequence>
<proteinExistence type="predicted"/>
<protein>
    <submittedName>
        <fullName evidence="1">Uncharacterized protein</fullName>
    </submittedName>
</protein>
<evidence type="ECO:0000313" key="1">
    <source>
        <dbReference type="EMBL" id="GAJ00623.1"/>
    </source>
</evidence>
<accession>X1T5M3</accession>
<reference evidence="1" key="1">
    <citation type="journal article" date="2014" name="Front. Microbiol.">
        <title>High frequency of phylogenetically diverse reductive dehalogenase-homologous genes in deep subseafloor sedimentary metagenomes.</title>
        <authorList>
            <person name="Kawai M."/>
            <person name="Futagami T."/>
            <person name="Toyoda A."/>
            <person name="Takaki Y."/>
            <person name="Nishi S."/>
            <person name="Hori S."/>
            <person name="Arai W."/>
            <person name="Tsubouchi T."/>
            <person name="Morono Y."/>
            <person name="Uchiyama I."/>
            <person name="Ito T."/>
            <person name="Fujiyama A."/>
            <person name="Inagaki F."/>
            <person name="Takami H."/>
        </authorList>
    </citation>
    <scope>NUCLEOTIDE SEQUENCE</scope>
    <source>
        <strain evidence="1">Expedition CK06-06</strain>
    </source>
</reference>
<organism evidence="1">
    <name type="scientific">marine sediment metagenome</name>
    <dbReference type="NCBI Taxonomy" id="412755"/>
    <lineage>
        <taxon>unclassified sequences</taxon>
        <taxon>metagenomes</taxon>
        <taxon>ecological metagenomes</taxon>
    </lineage>
</organism>